<dbReference type="GO" id="GO:0003677">
    <property type="term" value="F:DNA binding"/>
    <property type="evidence" value="ECO:0007669"/>
    <property type="project" value="InterPro"/>
</dbReference>
<dbReference type="Pfam" id="PF13413">
    <property type="entry name" value="HTH_25"/>
    <property type="match status" value="1"/>
</dbReference>
<dbReference type="PROSITE" id="PS50943">
    <property type="entry name" value="HTH_CROC1"/>
    <property type="match status" value="1"/>
</dbReference>
<dbReference type="PANTHER" id="PTHR34475">
    <property type="match status" value="1"/>
</dbReference>
<dbReference type="InterPro" id="IPR010982">
    <property type="entry name" value="Lambda_DNA-bd_dom_sf"/>
</dbReference>
<sequence length="249" mass="26458">MSSPEFEQEQSRKLADIGAELRRAREQQGKSLEDIAAKTLIQQRMLKAIEAGKLEQLPEPVYVKGFIRRYADALALNGTKLADLFPVSAAFAPSKEQLKAQPPIAVDSLRPVHLWLLYVVVIIAAVSGLSYYLSRDPNPSDSAPSVSTPEPSEVEAPPPPEPTPPPPVQEAPVEVVLTFNEDSWAAFTLDGRADFEGIVSAGETRTLTGQTQIEVVVGNAGGVLAAVNNQAAAPMGSAGTIAELVATPP</sequence>
<dbReference type="Proteomes" id="UP000607397">
    <property type="component" value="Unassembled WGS sequence"/>
</dbReference>
<dbReference type="SUPFAM" id="SSF47413">
    <property type="entry name" value="lambda repressor-like DNA-binding domains"/>
    <property type="match status" value="1"/>
</dbReference>
<feature type="domain" description="HTH cro/C1-type" evidence="3">
    <location>
        <begin position="21"/>
        <end position="53"/>
    </location>
</feature>
<evidence type="ECO:0000313" key="4">
    <source>
        <dbReference type="EMBL" id="NCJ08168.1"/>
    </source>
</evidence>
<dbReference type="CDD" id="cd00093">
    <property type="entry name" value="HTH_XRE"/>
    <property type="match status" value="1"/>
</dbReference>
<dbReference type="EMBL" id="WVIC01000042">
    <property type="protein sequence ID" value="NCJ08168.1"/>
    <property type="molecule type" value="Genomic_DNA"/>
</dbReference>
<dbReference type="Pfam" id="PF13464">
    <property type="entry name" value="RodZ_C"/>
    <property type="match status" value="1"/>
</dbReference>
<gene>
    <name evidence="4" type="ORF">GS597_16965</name>
</gene>
<dbReference type="RefSeq" id="WP_161826643.1">
    <property type="nucleotide sequence ID" value="NZ_WVIC01000042.1"/>
</dbReference>
<reference evidence="4" key="1">
    <citation type="submission" date="2019-12" db="EMBL/GenBank/DDBJ databases">
        <title>High-Quality draft genome sequences of three cyanobacteria isolated from the limestone walls of the Old Cathedral of Coimbra.</title>
        <authorList>
            <person name="Tiago I."/>
            <person name="Soares F."/>
            <person name="Portugal A."/>
        </authorList>
    </citation>
    <scope>NUCLEOTIDE SEQUENCE [LARGE SCALE GENOMIC DNA]</scope>
    <source>
        <strain evidence="4">C</strain>
    </source>
</reference>
<keyword evidence="2" id="KW-0472">Membrane</keyword>
<accession>A0A8K2A1W3</accession>
<keyword evidence="2" id="KW-0812">Transmembrane</keyword>
<keyword evidence="5" id="KW-1185">Reference proteome</keyword>
<evidence type="ECO:0000313" key="5">
    <source>
        <dbReference type="Proteomes" id="UP000607397"/>
    </source>
</evidence>
<feature type="transmembrane region" description="Helical" evidence="2">
    <location>
        <begin position="114"/>
        <end position="133"/>
    </location>
</feature>
<proteinExistence type="predicted"/>
<protein>
    <submittedName>
        <fullName evidence="4">DUF4115 domain-containing protein</fullName>
    </submittedName>
</protein>
<dbReference type="PANTHER" id="PTHR34475:SF1">
    <property type="entry name" value="CYTOSKELETON PROTEIN RODZ"/>
    <property type="match status" value="1"/>
</dbReference>
<organism evidence="4 5">
    <name type="scientific">Petrachloros mirabilis ULC683</name>
    <dbReference type="NCBI Taxonomy" id="2781853"/>
    <lineage>
        <taxon>Bacteria</taxon>
        <taxon>Bacillati</taxon>
        <taxon>Cyanobacteriota</taxon>
        <taxon>Cyanophyceae</taxon>
        <taxon>Synechococcales</taxon>
        <taxon>Petrachlorosaceae</taxon>
        <taxon>Petrachloros</taxon>
        <taxon>Petrachloros mirabilis</taxon>
    </lineage>
</organism>
<evidence type="ECO:0000256" key="1">
    <source>
        <dbReference type="SAM" id="MobiDB-lite"/>
    </source>
</evidence>
<feature type="compositionally biased region" description="Pro residues" evidence="1">
    <location>
        <begin position="156"/>
        <end position="169"/>
    </location>
</feature>
<comment type="caution">
    <text evidence="4">The sequence shown here is derived from an EMBL/GenBank/DDBJ whole genome shotgun (WGS) entry which is preliminary data.</text>
</comment>
<dbReference type="InterPro" id="IPR050400">
    <property type="entry name" value="Bact_Cytoskel_RodZ"/>
</dbReference>
<feature type="region of interest" description="Disordered" evidence="1">
    <location>
        <begin position="137"/>
        <end position="169"/>
    </location>
</feature>
<dbReference type="Gene3D" id="1.10.260.40">
    <property type="entry name" value="lambda repressor-like DNA-binding domains"/>
    <property type="match status" value="1"/>
</dbReference>
<dbReference type="AlphaFoldDB" id="A0A8K2A1W3"/>
<feature type="compositionally biased region" description="Low complexity" evidence="1">
    <location>
        <begin position="142"/>
        <end position="155"/>
    </location>
</feature>
<keyword evidence="2" id="KW-1133">Transmembrane helix</keyword>
<evidence type="ECO:0000256" key="2">
    <source>
        <dbReference type="SAM" id="Phobius"/>
    </source>
</evidence>
<dbReference type="InterPro" id="IPR025194">
    <property type="entry name" value="RodZ-like_C"/>
</dbReference>
<evidence type="ECO:0000259" key="3">
    <source>
        <dbReference type="PROSITE" id="PS50943"/>
    </source>
</evidence>
<dbReference type="InterPro" id="IPR001387">
    <property type="entry name" value="Cro/C1-type_HTH"/>
</dbReference>
<name>A0A8K2A1W3_9CYAN</name>